<evidence type="ECO:0000313" key="3">
    <source>
        <dbReference type="Proteomes" id="UP000278143"/>
    </source>
</evidence>
<name>A0A4P9YRI3_9FUNG</name>
<keyword evidence="2" id="KW-0808">Transferase</keyword>
<keyword evidence="3" id="KW-1185">Reference proteome</keyword>
<dbReference type="NCBIfam" id="NF001097">
    <property type="entry name" value="PRK00129.1"/>
    <property type="match status" value="1"/>
</dbReference>
<dbReference type="Proteomes" id="UP000278143">
    <property type="component" value="Unassembled WGS sequence"/>
</dbReference>
<keyword evidence="2" id="KW-0328">Glycosyltransferase</keyword>
<dbReference type="AlphaFoldDB" id="A0A4P9YRI3"/>
<dbReference type="SUPFAM" id="SSF53271">
    <property type="entry name" value="PRTase-like"/>
    <property type="match status" value="1"/>
</dbReference>
<feature type="domain" description="Phosphoribosyltransferase" evidence="1">
    <location>
        <begin position="2"/>
        <end position="102"/>
    </location>
</feature>
<dbReference type="EMBL" id="KZ992295">
    <property type="protein sequence ID" value="RKP22295.1"/>
    <property type="molecule type" value="Genomic_DNA"/>
</dbReference>
<dbReference type="InterPro" id="IPR000836">
    <property type="entry name" value="PRTase_dom"/>
</dbReference>
<sequence>LSLQPVEYYNKLPAEHRVDQCILLDPMVATGGTALAAVQILKDWGVRRIQFVCLCASKKGLDQLVKNHPDVEVYVGAVDDQLNDHGYVVPGIGDTGDRLYNTLQ</sequence>
<dbReference type="InterPro" id="IPR029057">
    <property type="entry name" value="PRTase-like"/>
</dbReference>
<dbReference type="Gene3D" id="3.40.50.2020">
    <property type="match status" value="1"/>
</dbReference>
<evidence type="ECO:0000259" key="1">
    <source>
        <dbReference type="Pfam" id="PF14681"/>
    </source>
</evidence>
<evidence type="ECO:0000313" key="2">
    <source>
        <dbReference type="EMBL" id="RKP22295.1"/>
    </source>
</evidence>
<feature type="non-terminal residue" evidence="2">
    <location>
        <position position="1"/>
    </location>
</feature>
<reference evidence="3" key="1">
    <citation type="journal article" date="2018" name="Nat. Microbiol.">
        <title>Leveraging single-cell genomics to expand the fungal tree of life.</title>
        <authorList>
            <person name="Ahrendt S.R."/>
            <person name="Quandt C.A."/>
            <person name="Ciobanu D."/>
            <person name="Clum A."/>
            <person name="Salamov A."/>
            <person name="Andreopoulos B."/>
            <person name="Cheng J.F."/>
            <person name="Woyke T."/>
            <person name="Pelin A."/>
            <person name="Henrissat B."/>
            <person name="Reynolds N.K."/>
            <person name="Benny G.L."/>
            <person name="Smith M.E."/>
            <person name="James T.Y."/>
            <person name="Grigoriev I.V."/>
        </authorList>
    </citation>
    <scope>NUCLEOTIDE SEQUENCE [LARGE SCALE GENOMIC DNA]</scope>
    <source>
        <strain evidence="3">Benny S71-1</strain>
    </source>
</reference>
<protein>
    <submittedName>
        <fullName evidence="2">Uracil phosphoribosyltransferase-domain-containing protein</fullName>
    </submittedName>
</protein>
<dbReference type="GO" id="GO:0016757">
    <property type="term" value="F:glycosyltransferase activity"/>
    <property type="evidence" value="ECO:0007669"/>
    <property type="project" value="UniProtKB-KW"/>
</dbReference>
<proteinExistence type="predicted"/>
<accession>A0A4P9YRI3</accession>
<gene>
    <name evidence="2" type="ORF">SYNPS1DRAFT_20247</name>
</gene>
<dbReference type="Pfam" id="PF14681">
    <property type="entry name" value="UPRTase"/>
    <property type="match status" value="1"/>
</dbReference>
<dbReference type="CDD" id="cd06223">
    <property type="entry name" value="PRTases_typeI"/>
    <property type="match status" value="1"/>
</dbReference>
<dbReference type="OrthoDB" id="10257085at2759"/>
<organism evidence="2 3">
    <name type="scientific">Syncephalis pseudoplumigaleata</name>
    <dbReference type="NCBI Taxonomy" id="1712513"/>
    <lineage>
        <taxon>Eukaryota</taxon>
        <taxon>Fungi</taxon>
        <taxon>Fungi incertae sedis</taxon>
        <taxon>Zoopagomycota</taxon>
        <taxon>Zoopagomycotina</taxon>
        <taxon>Zoopagomycetes</taxon>
        <taxon>Zoopagales</taxon>
        <taxon>Piptocephalidaceae</taxon>
        <taxon>Syncephalis</taxon>
    </lineage>
</organism>